<keyword evidence="5" id="KW-1185">Reference proteome</keyword>
<dbReference type="PIRSF" id="PIRSF016521">
    <property type="entry name" value="Acyl-CoA_hydro"/>
    <property type="match status" value="1"/>
</dbReference>
<dbReference type="InterPro" id="IPR029058">
    <property type="entry name" value="AB_hydrolase_fold"/>
</dbReference>
<dbReference type="HOGENOM" id="CLU_029849_4_0_1"/>
<dbReference type="GO" id="GO:0006631">
    <property type="term" value="P:fatty acid metabolic process"/>
    <property type="evidence" value="ECO:0007669"/>
    <property type="project" value="TreeGrafter"/>
</dbReference>
<evidence type="ECO:0000259" key="2">
    <source>
        <dbReference type="Pfam" id="PF04775"/>
    </source>
</evidence>
<dbReference type="AlphaFoldDB" id="H3D534"/>
<dbReference type="InParanoid" id="H3D534"/>
<dbReference type="InterPro" id="IPR006862">
    <property type="entry name" value="Thio_Ohase/aa_AcTrfase"/>
</dbReference>
<accession>H3D534</accession>
<dbReference type="STRING" id="99883.ENSTNIP00000015623"/>
<reference evidence="5" key="1">
    <citation type="journal article" date="2004" name="Nature">
        <title>Genome duplication in the teleost fish Tetraodon nigroviridis reveals the early vertebrate proto-karyotype.</title>
        <authorList>
            <person name="Jaillon O."/>
            <person name="Aury J.-M."/>
            <person name="Brunet F."/>
            <person name="Petit J.-L."/>
            <person name="Stange-Thomann N."/>
            <person name="Mauceli E."/>
            <person name="Bouneau L."/>
            <person name="Fischer C."/>
            <person name="Ozouf-Costaz C."/>
            <person name="Bernot A."/>
            <person name="Nicaud S."/>
            <person name="Jaffe D."/>
            <person name="Fisher S."/>
            <person name="Lutfalla G."/>
            <person name="Dossat C."/>
            <person name="Segurens B."/>
            <person name="Dasilva C."/>
            <person name="Salanoubat M."/>
            <person name="Levy M."/>
            <person name="Boudet N."/>
            <person name="Castellano S."/>
            <person name="Anthouard V."/>
            <person name="Jubin C."/>
            <person name="Castelli V."/>
            <person name="Katinka M."/>
            <person name="Vacherie B."/>
            <person name="Biemont C."/>
            <person name="Skalli Z."/>
            <person name="Cattolico L."/>
            <person name="Poulain J."/>
            <person name="De Berardinis V."/>
            <person name="Cruaud C."/>
            <person name="Duprat S."/>
            <person name="Brottier P."/>
            <person name="Coutanceau J.-P."/>
            <person name="Gouzy J."/>
            <person name="Parra G."/>
            <person name="Lardier G."/>
            <person name="Chapple C."/>
            <person name="McKernan K.J."/>
            <person name="McEwan P."/>
            <person name="Bosak S."/>
            <person name="Kellis M."/>
            <person name="Volff J.-N."/>
            <person name="Guigo R."/>
            <person name="Zody M.C."/>
            <person name="Mesirov J."/>
            <person name="Lindblad-Toh K."/>
            <person name="Birren B."/>
            <person name="Nusbaum C."/>
            <person name="Kahn D."/>
            <person name="Robinson-Rechavi M."/>
            <person name="Laudet V."/>
            <person name="Schachter V."/>
            <person name="Quetier F."/>
            <person name="Saurin W."/>
            <person name="Scarpelli C."/>
            <person name="Wincker P."/>
            <person name="Lander E.S."/>
            <person name="Weissenbach J."/>
            <person name="Roest Crollius H."/>
        </authorList>
    </citation>
    <scope>NUCLEOTIDE SEQUENCE [LARGE SCALE GENOMIC DNA]</scope>
</reference>
<dbReference type="InterPro" id="IPR016662">
    <property type="entry name" value="Acyl-CoA_thioEstase_long-chain"/>
</dbReference>
<feature type="domain" description="BAAT/Acyl-CoA thioester hydrolase C-terminal" evidence="3">
    <location>
        <begin position="350"/>
        <end position="379"/>
    </location>
</feature>
<dbReference type="GO" id="GO:0006637">
    <property type="term" value="P:acyl-CoA metabolic process"/>
    <property type="evidence" value="ECO:0007669"/>
    <property type="project" value="InterPro"/>
</dbReference>
<dbReference type="Proteomes" id="UP000007303">
    <property type="component" value="Unassembled WGS sequence"/>
</dbReference>
<dbReference type="Pfam" id="PF04775">
    <property type="entry name" value="Bile_Hydr_Trans"/>
    <property type="match status" value="1"/>
</dbReference>
<dbReference type="GeneTree" id="ENSGT01010000222336"/>
<evidence type="ECO:0000256" key="1">
    <source>
        <dbReference type="ARBA" id="ARBA00006538"/>
    </source>
</evidence>
<organism evidence="4 5">
    <name type="scientific">Tetraodon nigroviridis</name>
    <name type="common">Spotted green pufferfish</name>
    <name type="synonym">Chelonodon nigroviridis</name>
    <dbReference type="NCBI Taxonomy" id="99883"/>
    <lineage>
        <taxon>Eukaryota</taxon>
        <taxon>Metazoa</taxon>
        <taxon>Chordata</taxon>
        <taxon>Craniata</taxon>
        <taxon>Vertebrata</taxon>
        <taxon>Euteleostomi</taxon>
        <taxon>Actinopterygii</taxon>
        <taxon>Neopterygii</taxon>
        <taxon>Teleostei</taxon>
        <taxon>Neoteleostei</taxon>
        <taxon>Acanthomorphata</taxon>
        <taxon>Eupercaria</taxon>
        <taxon>Tetraodontiformes</taxon>
        <taxon>Tetradontoidea</taxon>
        <taxon>Tetraodontidae</taxon>
        <taxon>Tetraodon</taxon>
    </lineage>
</organism>
<feature type="domain" description="Acyl-CoA thioester hydrolase/bile acid-CoA amino acid N-acetyltransferase" evidence="2">
    <location>
        <begin position="24"/>
        <end position="155"/>
    </location>
</feature>
<dbReference type="GO" id="GO:0047617">
    <property type="term" value="F:fatty acyl-CoA hydrolase activity"/>
    <property type="evidence" value="ECO:0007669"/>
    <property type="project" value="TreeGrafter"/>
</dbReference>
<dbReference type="Pfam" id="PF08840">
    <property type="entry name" value="BAAT_C"/>
    <property type="match status" value="2"/>
</dbReference>
<comment type="similarity">
    <text evidence="1">Belongs to the C/M/P thioester hydrolase family.</text>
</comment>
<dbReference type="Gene3D" id="2.60.40.2240">
    <property type="entry name" value="Acyl-CoA thioester hydrolase/BAAT N-terminal domain"/>
    <property type="match status" value="1"/>
</dbReference>
<dbReference type="PANTHER" id="PTHR10824:SF36">
    <property type="entry name" value="ACYL-COA THIOESTERASE 17-RELATED"/>
    <property type="match status" value="1"/>
</dbReference>
<dbReference type="FunCoup" id="H3D534">
    <property type="interactions" value="14"/>
</dbReference>
<dbReference type="FunFam" id="2.60.40.2240:FF:000002">
    <property type="entry name" value="Acyl-CoA thioesterase 18"/>
    <property type="match status" value="1"/>
</dbReference>
<reference evidence="4" key="3">
    <citation type="submission" date="2025-09" db="UniProtKB">
        <authorList>
            <consortium name="Ensembl"/>
        </authorList>
    </citation>
    <scope>IDENTIFICATION</scope>
</reference>
<dbReference type="SUPFAM" id="SSF53474">
    <property type="entry name" value="alpha/beta-Hydrolases"/>
    <property type="match status" value="1"/>
</dbReference>
<dbReference type="InterPro" id="IPR014940">
    <property type="entry name" value="BAAT_C"/>
</dbReference>
<name>H3D534_TETNG</name>
<dbReference type="Gene3D" id="3.40.50.1820">
    <property type="entry name" value="alpha/beta hydrolase"/>
    <property type="match status" value="1"/>
</dbReference>
<evidence type="ECO:0000313" key="4">
    <source>
        <dbReference type="Ensembl" id="ENSTNIP00000015623.1"/>
    </source>
</evidence>
<evidence type="ECO:0000313" key="5">
    <source>
        <dbReference type="Proteomes" id="UP000007303"/>
    </source>
</evidence>
<feature type="domain" description="BAAT/Acyl-CoA thioester hydrolase C-terminal" evidence="3">
    <location>
        <begin position="218"/>
        <end position="349"/>
    </location>
</feature>
<protein>
    <submittedName>
        <fullName evidence="4">Acyl-CoA thioesterase 17</fullName>
    </submittedName>
</protein>
<dbReference type="PANTHER" id="PTHR10824">
    <property type="entry name" value="ACYL-COENZYME A THIOESTERASE-RELATED"/>
    <property type="match status" value="1"/>
</dbReference>
<sequence>RRLATMSQTCSPYLSAHPARALVDEKIKVLVENLPPGLPVTLHSLHHSEDKDYWEAFGHYVSDHRGVVSAADDLSFGGTYRGKEDMGLLWSMRPVPGSRKALRLRKMDVCSPFLVNISVYSGHVTDGFMERAPLAATLIERWYMAPGVRRIDVRERGVKGTLFLPPGPGPYPGLLDMWGGGGGLIEYRSALLASRGYVSLALEYLTPNELELAEFGFSYFETAFHILQEHPRVIPDRVGLFGLSLGSIVAFSLAAESTLVKPSCCVCVSGSHVSTDPNIQRSFISIMSSHKELIRLDENNYEIWKDMSLEILKKTQNRIDVGKVNCPVLLINGCDDQNWAVMEYAKDVSLHWGGTTKPHSDAQEDSWRKTLTFLQQHLYSNPTPRAKM</sequence>
<dbReference type="Ensembl" id="ENSTNIT00000015830.1">
    <property type="protein sequence ID" value="ENSTNIP00000015623.1"/>
    <property type="gene ID" value="ENSTNIG00000012650.1"/>
</dbReference>
<evidence type="ECO:0000259" key="3">
    <source>
        <dbReference type="Pfam" id="PF08840"/>
    </source>
</evidence>
<dbReference type="InterPro" id="IPR042490">
    <property type="entry name" value="Thio_Ohase/BAAT_N"/>
</dbReference>
<reference evidence="4" key="2">
    <citation type="submission" date="2025-08" db="UniProtKB">
        <authorList>
            <consortium name="Ensembl"/>
        </authorList>
    </citation>
    <scope>IDENTIFICATION</scope>
</reference>
<proteinExistence type="inferred from homology"/>
<dbReference type="OMA" id="HDWEAYG"/>